<dbReference type="GO" id="GO:0031419">
    <property type="term" value="F:cobalamin binding"/>
    <property type="evidence" value="ECO:0007669"/>
    <property type="project" value="InterPro"/>
</dbReference>
<feature type="domain" description="B12-binding" evidence="6">
    <location>
        <begin position="124"/>
        <end position="262"/>
    </location>
</feature>
<dbReference type="InterPro" id="IPR023404">
    <property type="entry name" value="rSAM_horseshoe"/>
</dbReference>
<dbReference type="GO" id="GO:0003824">
    <property type="term" value="F:catalytic activity"/>
    <property type="evidence" value="ECO:0007669"/>
    <property type="project" value="InterPro"/>
</dbReference>
<dbReference type="InterPro" id="IPR058240">
    <property type="entry name" value="rSAM_sf"/>
</dbReference>
<proteinExistence type="predicted"/>
<gene>
    <name evidence="7" type="ORF">GCM10012284_40480</name>
</gene>
<dbReference type="GO" id="GO:0005829">
    <property type="term" value="C:cytosol"/>
    <property type="evidence" value="ECO:0007669"/>
    <property type="project" value="TreeGrafter"/>
</dbReference>
<keyword evidence="5" id="KW-0411">Iron-sulfur</keyword>
<evidence type="ECO:0000256" key="3">
    <source>
        <dbReference type="ARBA" id="ARBA00022723"/>
    </source>
</evidence>
<dbReference type="SUPFAM" id="SSF102114">
    <property type="entry name" value="Radical SAM enzymes"/>
    <property type="match status" value="1"/>
</dbReference>
<keyword evidence="4" id="KW-0408">Iron</keyword>
<dbReference type="GO" id="GO:0051536">
    <property type="term" value="F:iron-sulfur cluster binding"/>
    <property type="evidence" value="ECO:0007669"/>
    <property type="project" value="UniProtKB-KW"/>
</dbReference>
<dbReference type="InterPro" id="IPR006158">
    <property type="entry name" value="Cobalamin-bd"/>
</dbReference>
<keyword evidence="3" id="KW-0479">Metal-binding</keyword>
<dbReference type="PANTHER" id="PTHR43409">
    <property type="entry name" value="ANAEROBIC MAGNESIUM-PROTOPORPHYRIN IX MONOMETHYL ESTER CYCLASE-RELATED"/>
    <property type="match status" value="1"/>
</dbReference>
<accession>A0A8J3C2S7</accession>
<reference evidence="7" key="1">
    <citation type="journal article" date="2014" name="Int. J. Syst. Evol. Microbiol.">
        <title>Complete genome sequence of Corynebacterium casei LMG S-19264T (=DSM 44701T), isolated from a smear-ripened cheese.</title>
        <authorList>
            <consortium name="US DOE Joint Genome Institute (JGI-PGF)"/>
            <person name="Walter F."/>
            <person name="Albersmeier A."/>
            <person name="Kalinowski J."/>
            <person name="Ruckert C."/>
        </authorList>
    </citation>
    <scope>NUCLEOTIDE SEQUENCE</scope>
    <source>
        <strain evidence="7">CGMCC 4.7299</strain>
    </source>
</reference>
<dbReference type="SFLD" id="SFLDF00430">
    <property type="entry name" value="OxsB-like"/>
    <property type="match status" value="1"/>
</dbReference>
<evidence type="ECO:0000313" key="7">
    <source>
        <dbReference type="EMBL" id="GGL01807.1"/>
    </source>
</evidence>
<comment type="cofactor">
    <cofactor evidence="1">
        <name>[4Fe-4S] cluster</name>
        <dbReference type="ChEBI" id="CHEBI:49883"/>
    </cofactor>
</comment>
<sequence>MKSATVKIDPARRLEAIISSVTGRADPALTENSDSLMTDPNALLRLIASVVPYRAIVAGTLDRRLALIETDPVQQQWQIGELSGSALAERDWPAWAHEGVNAHEPNSWMSLGTVSAGAVHRLTRPRVLLVALYHPEYFPMPRFPLAISDLARAARAMLTGQVRMVDMQLGVSLAGITSEVEGWSPDIVGISATFGQHDLMERLLDHLNGLPQAPMVIAGGSLTARNEKLLLDRYPNLLIARGAGEPTIQDVIGHWHGDLGISDIRGIGYNGAARGGGMAIGSFRRTASVANRLQTDIFPELDLLPRTFQHRGVAQLEGSRGCTNFCSFCPRGHKGTWAGALPRQLPWILREMRRVFDRHPEVSRTLYLVDEEFIGRGPDAAGRALDMARTVHEAGFRWESSCRIDQVCSLDEDRRWHIERARMWRAMLGAGLRRCLFGVESGVTSILERFNKETTSEQNATGIRTLSALQVPTRFTYITFDPLMSIGELEATYAFQGRTDLLMRPLPEMDVEQIVDGVRDDQFAAEHAAGEPFYRGISYMLVSMECLIGAAYTRAAQQAGLTRDERPSMGRVDAEYADWRIGVCARHAQLWVDRNFALDYTFKSLEKVLDGGQRDSVRQARLVVKDAAYKLLGQMLSLIRTHDLERPDPEALESGLVAVMDRRIEELKAEMRLTITAVTANLSGQDADRLTSEHRRWADSDAWHSINASDPCGT</sequence>
<dbReference type="InterPro" id="IPR034532">
    <property type="entry name" value="OxsB-like"/>
</dbReference>
<dbReference type="GO" id="GO:0046872">
    <property type="term" value="F:metal ion binding"/>
    <property type="evidence" value="ECO:0007669"/>
    <property type="project" value="UniProtKB-KW"/>
</dbReference>
<organism evidence="7 8">
    <name type="scientific">Mangrovihabitans endophyticus</name>
    <dbReference type="NCBI Taxonomy" id="1751298"/>
    <lineage>
        <taxon>Bacteria</taxon>
        <taxon>Bacillati</taxon>
        <taxon>Actinomycetota</taxon>
        <taxon>Actinomycetes</taxon>
        <taxon>Micromonosporales</taxon>
        <taxon>Micromonosporaceae</taxon>
        <taxon>Mangrovihabitans</taxon>
    </lineage>
</organism>
<evidence type="ECO:0000256" key="4">
    <source>
        <dbReference type="ARBA" id="ARBA00023004"/>
    </source>
</evidence>
<dbReference type="Proteomes" id="UP000656042">
    <property type="component" value="Unassembled WGS sequence"/>
</dbReference>
<evidence type="ECO:0000256" key="2">
    <source>
        <dbReference type="ARBA" id="ARBA00022691"/>
    </source>
</evidence>
<dbReference type="EMBL" id="BMMX01000019">
    <property type="protein sequence ID" value="GGL01807.1"/>
    <property type="molecule type" value="Genomic_DNA"/>
</dbReference>
<name>A0A8J3C2S7_9ACTN</name>
<dbReference type="AlphaFoldDB" id="A0A8J3C2S7"/>
<dbReference type="InterPro" id="IPR007197">
    <property type="entry name" value="rSAM"/>
</dbReference>
<reference evidence="7" key="2">
    <citation type="submission" date="2020-09" db="EMBL/GenBank/DDBJ databases">
        <authorList>
            <person name="Sun Q."/>
            <person name="Zhou Y."/>
        </authorList>
    </citation>
    <scope>NUCLEOTIDE SEQUENCE</scope>
    <source>
        <strain evidence="7">CGMCC 4.7299</strain>
    </source>
</reference>
<dbReference type="SFLD" id="SFLDS00029">
    <property type="entry name" value="Radical_SAM"/>
    <property type="match status" value="1"/>
</dbReference>
<dbReference type="InterPro" id="IPR051198">
    <property type="entry name" value="BchE-like"/>
</dbReference>
<keyword evidence="8" id="KW-1185">Reference proteome</keyword>
<evidence type="ECO:0000256" key="1">
    <source>
        <dbReference type="ARBA" id="ARBA00001966"/>
    </source>
</evidence>
<dbReference type="PANTHER" id="PTHR43409:SF7">
    <property type="entry name" value="BLL1977 PROTEIN"/>
    <property type="match status" value="1"/>
</dbReference>
<protein>
    <recommendedName>
        <fullName evidence="6">B12-binding domain-containing protein</fullName>
    </recommendedName>
</protein>
<evidence type="ECO:0000256" key="5">
    <source>
        <dbReference type="ARBA" id="ARBA00023014"/>
    </source>
</evidence>
<dbReference type="SFLD" id="SFLDG01082">
    <property type="entry name" value="B12-binding_domain_containing"/>
    <property type="match status" value="1"/>
</dbReference>
<evidence type="ECO:0000259" key="6">
    <source>
        <dbReference type="PROSITE" id="PS51332"/>
    </source>
</evidence>
<evidence type="ECO:0000313" key="8">
    <source>
        <dbReference type="Proteomes" id="UP000656042"/>
    </source>
</evidence>
<comment type="caution">
    <text evidence="7">The sequence shown here is derived from an EMBL/GenBank/DDBJ whole genome shotgun (WGS) entry which is preliminary data.</text>
</comment>
<dbReference type="PROSITE" id="PS51332">
    <property type="entry name" value="B12_BINDING"/>
    <property type="match status" value="1"/>
</dbReference>
<dbReference type="Gene3D" id="3.80.30.20">
    <property type="entry name" value="tm_1862 like domain"/>
    <property type="match status" value="1"/>
</dbReference>
<keyword evidence="2" id="KW-0949">S-adenosyl-L-methionine</keyword>